<dbReference type="Proteomes" id="UP000693970">
    <property type="component" value="Unassembled WGS sequence"/>
</dbReference>
<feature type="compositionally biased region" description="Low complexity" evidence="1">
    <location>
        <begin position="405"/>
        <end position="417"/>
    </location>
</feature>
<accession>A0A9K3PZ11</accession>
<reference evidence="3" key="2">
    <citation type="submission" date="2021-04" db="EMBL/GenBank/DDBJ databases">
        <authorList>
            <person name="Podell S."/>
        </authorList>
    </citation>
    <scope>NUCLEOTIDE SEQUENCE</scope>
    <source>
        <strain evidence="3">Hildebrandi</strain>
    </source>
</reference>
<feature type="region of interest" description="Disordered" evidence="1">
    <location>
        <begin position="1"/>
        <end position="463"/>
    </location>
</feature>
<feature type="compositionally biased region" description="Polar residues" evidence="1">
    <location>
        <begin position="452"/>
        <end position="462"/>
    </location>
</feature>
<organism evidence="3 4">
    <name type="scientific">Nitzschia inconspicua</name>
    <dbReference type="NCBI Taxonomy" id="303405"/>
    <lineage>
        <taxon>Eukaryota</taxon>
        <taxon>Sar</taxon>
        <taxon>Stramenopiles</taxon>
        <taxon>Ochrophyta</taxon>
        <taxon>Bacillariophyta</taxon>
        <taxon>Bacillariophyceae</taxon>
        <taxon>Bacillariophycidae</taxon>
        <taxon>Bacillariales</taxon>
        <taxon>Bacillariaceae</taxon>
        <taxon>Nitzschia</taxon>
    </lineage>
</organism>
<keyword evidence="4" id="KW-1185">Reference proteome</keyword>
<evidence type="ECO:0000313" key="3">
    <source>
        <dbReference type="EMBL" id="KAG7362369.1"/>
    </source>
</evidence>
<reference evidence="3" key="1">
    <citation type="journal article" date="2021" name="Sci. Rep.">
        <title>Diploid genomic architecture of Nitzschia inconspicua, an elite biomass production diatom.</title>
        <authorList>
            <person name="Oliver A."/>
            <person name="Podell S."/>
            <person name="Pinowska A."/>
            <person name="Traller J.C."/>
            <person name="Smith S.R."/>
            <person name="McClure R."/>
            <person name="Beliaev A."/>
            <person name="Bohutskyi P."/>
            <person name="Hill E.A."/>
            <person name="Rabines A."/>
            <person name="Zheng H."/>
            <person name="Allen L.Z."/>
            <person name="Kuo A."/>
            <person name="Grigoriev I.V."/>
            <person name="Allen A.E."/>
            <person name="Hazlebeck D."/>
            <person name="Allen E.E."/>
        </authorList>
    </citation>
    <scope>NUCLEOTIDE SEQUENCE</scope>
    <source>
        <strain evidence="3">Hildebrandi</strain>
    </source>
</reference>
<feature type="region of interest" description="Disordered" evidence="1">
    <location>
        <begin position="476"/>
        <end position="605"/>
    </location>
</feature>
<sequence length="714" mass="76948">MTSARRPRSERWGSSTDDDNNNIIMIDDDHDERRTSMECLLPDRPISVRGGTNRRNNSTPTASTSNSITKSSPSSSSTPKQRSLSNPDEVNLARARNKLQQSKRLTAKLTNNNNNNNHPTIPESPDLKSPSGRSSTTSSTMDSLSNQLGGLPTIASGSSQQQQDARSCDRSTMSKTSRRQGSTTSSSSSTSTTLMRSYKKPISGNDSVSTTTSSAVSRTLRGQRRSATTSTTSRSGDCNNNYSDARSNGSLRRSRTSSGSTGQSSSHGRRDRSRDDERKKNDNHESSSHSRSRSQSRNGRSRSSSAGPRSRSKSRNHRSKSRTRSKSAKRRSGGGNRRISGASSVTNSVSLNGGDGDAADAASHQPQDAASLTSRSRIRRKPADRTNLGASSASLDPSIRSSMESRSVGSGGPSVRRTVARSMTTTMVKVKRRSKSPKRVVVRSKSSDSSVTPNTNNLSNSGPIGLANFLQMAGKKNPPTKSSGRSVTSMPIPKSELSVCGGSVSNKLSSRRGKKGEPVRGVARSGSGTKHHGSFTSGLDFLTATASVSSKPTKKSKTQQRMNSSLGSGLDFLTAAKDELESTKKKGRRIKKPTDTNDDPEPSLHISDLLGETVELDEDDSSTASTSDVDDAGSVCTMGTIADRRKQFEQELKRNGISESDVFQGDAQEDIFTFYSWSSSKQTRPKILRERNLLQDALQQPALIKVKQQFINTT</sequence>
<feature type="compositionally biased region" description="Low complexity" evidence="1">
    <location>
        <begin position="182"/>
        <end position="193"/>
    </location>
</feature>
<feature type="compositionally biased region" description="Low complexity" evidence="1">
    <location>
        <begin position="129"/>
        <end position="145"/>
    </location>
</feature>
<feature type="compositionally biased region" description="Acidic residues" evidence="1">
    <location>
        <begin position="16"/>
        <end position="30"/>
    </location>
</feature>
<feature type="compositionally biased region" description="Basic and acidic residues" evidence="1">
    <location>
        <begin position="272"/>
        <end position="288"/>
    </location>
</feature>
<feature type="compositionally biased region" description="Low complexity" evidence="1">
    <location>
        <begin position="246"/>
        <end position="266"/>
    </location>
</feature>
<evidence type="ECO:0000313" key="2">
    <source>
        <dbReference type="EMBL" id="KAG7339702.1"/>
    </source>
</evidence>
<feature type="region of interest" description="Disordered" evidence="1">
    <location>
        <begin position="616"/>
        <end position="635"/>
    </location>
</feature>
<dbReference type="EMBL" id="JAGRRH010000011">
    <property type="protein sequence ID" value="KAG7362369.1"/>
    <property type="molecule type" value="Genomic_DNA"/>
</dbReference>
<gene>
    <name evidence="2" type="ORF">IV203_024741</name>
    <name evidence="3" type="ORF">IV203_025253</name>
</gene>
<feature type="compositionally biased region" description="Polar residues" evidence="1">
    <location>
        <begin position="364"/>
        <end position="375"/>
    </location>
</feature>
<feature type="compositionally biased region" description="Low complexity" evidence="1">
    <location>
        <begin position="207"/>
        <end position="235"/>
    </location>
</feature>
<feature type="compositionally biased region" description="Basic residues" evidence="1">
    <location>
        <begin position="429"/>
        <end position="442"/>
    </location>
</feature>
<feature type="compositionally biased region" description="Polar residues" evidence="1">
    <location>
        <begin position="479"/>
        <end position="489"/>
    </location>
</feature>
<feature type="compositionally biased region" description="Low complexity" evidence="1">
    <location>
        <begin position="622"/>
        <end position="635"/>
    </location>
</feature>
<evidence type="ECO:0000256" key="1">
    <source>
        <dbReference type="SAM" id="MobiDB-lite"/>
    </source>
</evidence>
<comment type="caution">
    <text evidence="3">The sequence shown here is derived from an EMBL/GenBank/DDBJ whole genome shotgun (WGS) entry which is preliminary data.</text>
</comment>
<dbReference type="EMBL" id="JAGRRH010000031">
    <property type="protein sequence ID" value="KAG7339702.1"/>
    <property type="molecule type" value="Genomic_DNA"/>
</dbReference>
<name>A0A9K3PZ11_9STRA</name>
<dbReference type="AlphaFoldDB" id="A0A9K3PZ11"/>
<feature type="compositionally biased region" description="Polar residues" evidence="1">
    <location>
        <begin position="155"/>
        <end position="181"/>
    </location>
</feature>
<feature type="compositionally biased region" description="Polar residues" evidence="1">
    <location>
        <begin position="388"/>
        <end position="404"/>
    </location>
</feature>
<feature type="compositionally biased region" description="Low complexity" evidence="1">
    <location>
        <begin position="53"/>
        <end position="85"/>
    </location>
</feature>
<proteinExistence type="predicted"/>
<feature type="compositionally biased region" description="Low complexity" evidence="1">
    <location>
        <begin position="293"/>
        <end position="309"/>
    </location>
</feature>
<feature type="compositionally biased region" description="Polar residues" evidence="1">
    <location>
        <begin position="98"/>
        <end position="110"/>
    </location>
</feature>
<evidence type="ECO:0000313" key="4">
    <source>
        <dbReference type="Proteomes" id="UP000693970"/>
    </source>
</evidence>
<feature type="compositionally biased region" description="Polar residues" evidence="1">
    <location>
        <begin position="236"/>
        <end position="245"/>
    </location>
</feature>
<feature type="compositionally biased region" description="Basic residues" evidence="1">
    <location>
        <begin position="310"/>
        <end position="332"/>
    </location>
</feature>
<protein>
    <submittedName>
        <fullName evidence="3">Uncharacterized protein</fullName>
    </submittedName>
</protein>